<keyword evidence="3" id="KW-1185">Reference proteome</keyword>
<evidence type="ECO:0000313" key="3">
    <source>
        <dbReference type="Proteomes" id="UP000184028"/>
    </source>
</evidence>
<dbReference type="CDD" id="cd04301">
    <property type="entry name" value="NAT_SF"/>
    <property type="match status" value="1"/>
</dbReference>
<proteinExistence type="predicted"/>
<dbReference type="OrthoDB" id="9788755at2"/>
<dbReference type="STRING" id="946677.SAMN05444484_105214"/>
<reference evidence="3" key="1">
    <citation type="submission" date="2016-11" db="EMBL/GenBank/DDBJ databases">
        <authorList>
            <person name="Varghese N."/>
            <person name="Submissions S."/>
        </authorList>
    </citation>
    <scope>NUCLEOTIDE SEQUENCE [LARGE SCALE GENOMIC DNA]</scope>
    <source>
        <strain evidence="3">DSM 24724</strain>
    </source>
</reference>
<dbReference type="EMBL" id="FRBT01000005">
    <property type="protein sequence ID" value="SHM34285.1"/>
    <property type="molecule type" value="Genomic_DNA"/>
</dbReference>
<dbReference type="AlphaFoldDB" id="A0A1M7I0N6"/>
<dbReference type="SUPFAM" id="SSF55729">
    <property type="entry name" value="Acyl-CoA N-acyltransferases (Nat)"/>
    <property type="match status" value="1"/>
</dbReference>
<dbReference type="Proteomes" id="UP000184028">
    <property type="component" value="Unassembled WGS sequence"/>
</dbReference>
<evidence type="ECO:0000313" key="2">
    <source>
        <dbReference type="EMBL" id="SHM34285.1"/>
    </source>
</evidence>
<dbReference type="Pfam" id="PF00583">
    <property type="entry name" value="Acetyltransf_1"/>
    <property type="match status" value="1"/>
</dbReference>
<sequence>MEITLIKKTDHDLLRTLFLKERQATFYWLDPATFQLNDFDRNTKDEVILVARIGGIPVGFISIWMRDRFIHHLYVDQQYHGKGIGTALLKAAIDKTSLPITLKCLENNTKAAIFYEKKGFTIKERGRSEHGAYIVFELTENMN</sequence>
<evidence type="ECO:0000259" key="1">
    <source>
        <dbReference type="PROSITE" id="PS51186"/>
    </source>
</evidence>
<dbReference type="GO" id="GO:0005840">
    <property type="term" value="C:ribosome"/>
    <property type="evidence" value="ECO:0007669"/>
    <property type="project" value="UniProtKB-KW"/>
</dbReference>
<accession>A0A1M7I0N6</accession>
<feature type="domain" description="N-acetyltransferase" evidence="1">
    <location>
        <begin position="1"/>
        <end position="143"/>
    </location>
</feature>
<keyword evidence="2" id="KW-0689">Ribosomal protein</keyword>
<dbReference type="Gene3D" id="3.40.630.30">
    <property type="match status" value="1"/>
</dbReference>
<dbReference type="GO" id="GO:0016747">
    <property type="term" value="F:acyltransferase activity, transferring groups other than amino-acyl groups"/>
    <property type="evidence" value="ECO:0007669"/>
    <property type="project" value="InterPro"/>
</dbReference>
<dbReference type="InterPro" id="IPR000182">
    <property type="entry name" value="GNAT_dom"/>
</dbReference>
<organism evidence="2 3">
    <name type="scientific">Flavobacterium chilense</name>
    <dbReference type="NCBI Taxonomy" id="946677"/>
    <lineage>
        <taxon>Bacteria</taxon>
        <taxon>Pseudomonadati</taxon>
        <taxon>Bacteroidota</taxon>
        <taxon>Flavobacteriia</taxon>
        <taxon>Flavobacteriales</taxon>
        <taxon>Flavobacteriaceae</taxon>
        <taxon>Flavobacterium</taxon>
    </lineage>
</organism>
<dbReference type="RefSeq" id="WP_068842797.1">
    <property type="nucleotide sequence ID" value="NZ_FRBT01000005.1"/>
</dbReference>
<gene>
    <name evidence="2" type="ORF">SAMN05444484_105214</name>
</gene>
<dbReference type="InterPro" id="IPR016181">
    <property type="entry name" value="Acyl_CoA_acyltransferase"/>
</dbReference>
<dbReference type="PROSITE" id="PS51186">
    <property type="entry name" value="GNAT"/>
    <property type="match status" value="1"/>
</dbReference>
<keyword evidence="2" id="KW-0687">Ribonucleoprotein</keyword>
<name>A0A1M7I0N6_9FLAO</name>
<protein>
    <submittedName>
        <fullName evidence="2">Ribosomal protein S18 acetylase RimI</fullName>
    </submittedName>
</protein>